<sequence length="279" mass="32073">MENRTRRIALLSDLHGNLTATKAVLADAKTRNITDYAVLGDLLMPGPGTQDLLDLLHDLKPFVWLTGNWEQLLFAVNEDQIDPKRPNNVYFAILADYVMRRLRPGQLQELHDNPISTQRTVNGIHIGFSHNERDFASGHDLYPDRQQENFDRLFAPNQDIAVYGHIHQEMFRTSSKGQLIINPGAVGQPYSPWNPIFRDQRASYAILQISPEGYTDLEFHHVAYDVDAEIQLAADCDLPYLPLYRHLRHTGRTITHNQHLLAKFNDEWGYDQAVRKLLK</sequence>
<dbReference type="SUPFAM" id="SSF56300">
    <property type="entry name" value="Metallo-dependent phosphatases"/>
    <property type="match status" value="1"/>
</dbReference>
<evidence type="ECO:0000259" key="2">
    <source>
        <dbReference type="Pfam" id="PF12850"/>
    </source>
</evidence>
<evidence type="ECO:0000313" key="4">
    <source>
        <dbReference type="Proteomes" id="UP001220377"/>
    </source>
</evidence>
<protein>
    <submittedName>
        <fullName evidence="3">Metallophosphoesterase family protein</fullName>
    </submittedName>
</protein>
<dbReference type="RefSeq" id="WP_274259653.1">
    <property type="nucleotide sequence ID" value="NZ_CP117884.1"/>
</dbReference>
<evidence type="ECO:0000256" key="1">
    <source>
        <dbReference type="ARBA" id="ARBA00008950"/>
    </source>
</evidence>
<keyword evidence="4" id="KW-1185">Reference proteome</keyword>
<comment type="similarity">
    <text evidence="1">Belongs to the metallophosphoesterase superfamily. YfcE family.</text>
</comment>
<feature type="domain" description="Calcineurin-like phosphoesterase" evidence="2">
    <location>
        <begin position="7"/>
        <end position="209"/>
    </location>
</feature>
<name>A0ABY7WR85_9LACO</name>
<dbReference type="EMBL" id="CP117884">
    <property type="protein sequence ID" value="WDF82294.1"/>
    <property type="molecule type" value="Genomic_DNA"/>
</dbReference>
<accession>A0ABY7WR85</accession>
<evidence type="ECO:0000313" key="3">
    <source>
        <dbReference type="EMBL" id="WDF82294.1"/>
    </source>
</evidence>
<dbReference type="PIRSF" id="PIRSF000883">
    <property type="entry name" value="Pesterase_MJ0912"/>
    <property type="match status" value="1"/>
</dbReference>
<dbReference type="InterPro" id="IPR050126">
    <property type="entry name" value="Ap4A_hydrolase"/>
</dbReference>
<dbReference type="PANTHER" id="PTHR42850:SF2">
    <property type="entry name" value="BLL5683 PROTEIN"/>
    <property type="match status" value="1"/>
</dbReference>
<organism evidence="3 4">
    <name type="scientific">Lacticaseibacillus pabuli</name>
    <dbReference type="NCBI Taxonomy" id="3025672"/>
    <lineage>
        <taxon>Bacteria</taxon>
        <taxon>Bacillati</taxon>
        <taxon>Bacillota</taxon>
        <taxon>Bacilli</taxon>
        <taxon>Lactobacillales</taxon>
        <taxon>Lactobacillaceae</taxon>
        <taxon>Lacticaseibacillus</taxon>
    </lineage>
</organism>
<dbReference type="InterPro" id="IPR011152">
    <property type="entry name" value="Pesterase_MJ0912"/>
</dbReference>
<dbReference type="Pfam" id="PF12850">
    <property type="entry name" value="Metallophos_2"/>
    <property type="match status" value="1"/>
</dbReference>
<dbReference type="Proteomes" id="UP001220377">
    <property type="component" value="Chromosome"/>
</dbReference>
<proteinExistence type="inferred from homology"/>
<reference evidence="3 4" key="1">
    <citation type="submission" date="2023-02" db="EMBL/GenBank/DDBJ databases">
        <title>Genome sequence of Lacticaseibacillus sp. KACC 23028.</title>
        <authorList>
            <person name="Kim S."/>
            <person name="Heo J."/>
            <person name="Kwon S.-W."/>
        </authorList>
    </citation>
    <scope>NUCLEOTIDE SEQUENCE [LARGE SCALE GENOMIC DNA]</scope>
    <source>
        <strain evidence="3 4">KACC 23028</strain>
    </source>
</reference>
<dbReference type="InterPro" id="IPR029052">
    <property type="entry name" value="Metallo-depent_PP-like"/>
</dbReference>
<dbReference type="Gene3D" id="3.60.21.10">
    <property type="match status" value="1"/>
</dbReference>
<gene>
    <name evidence="3" type="ORF">PQ472_10425</name>
</gene>
<dbReference type="PANTHER" id="PTHR42850">
    <property type="entry name" value="METALLOPHOSPHOESTERASE"/>
    <property type="match status" value="1"/>
</dbReference>
<dbReference type="InterPro" id="IPR024654">
    <property type="entry name" value="Calcineurin-like_PHP_lpxH"/>
</dbReference>